<dbReference type="Proteomes" id="UP000600918">
    <property type="component" value="Unassembled WGS sequence"/>
</dbReference>
<dbReference type="EMBL" id="JACSDY010000005">
    <property type="protein sequence ID" value="KAF7426885.1"/>
    <property type="molecule type" value="Genomic_DNA"/>
</dbReference>
<comment type="caution">
    <text evidence="2">The sequence shown here is derived from an EMBL/GenBank/DDBJ whole genome shotgun (WGS) entry which is preliminary data.</text>
</comment>
<proteinExistence type="predicted"/>
<dbReference type="AlphaFoldDB" id="A0A834P308"/>
<gene>
    <name evidence="2" type="ORF">H0235_006579</name>
</gene>
<accession>A0A834P308</accession>
<name>A0A834P308_VESPE</name>
<feature type="coiled-coil region" evidence="1">
    <location>
        <begin position="59"/>
        <end position="162"/>
    </location>
</feature>
<keyword evidence="1" id="KW-0175">Coiled coil</keyword>
<evidence type="ECO:0000256" key="1">
    <source>
        <dbReference type="SAM" id="Coils"/>
    </source>
</evidence>
<sequence>MYHLEERQETLQLRRKLEEVNAKFVQLQQAFVMKLRSQKHRETRFDRLTLENQEIQRFAEECLRDVTEMRIRLKETENERDLWKNTAMRGRKKAERMRSEAKVVEESLEKKRESVSRSIRNEQREKQLEELSGFYNEAKEKIRRLEEETKENATRKESFEARARELANLLETLEHFDLDVKTLCRLTAEAVENLTKVGLHFAETIKKLRQFTWKTDDKECDTETNKLRSQNLVLREIVKSLKRRAQFRSENQASREKDLKESINERENKIEESHNYRDLKANDNNANVKKNRNQTWMQHETNSKGNDDVENVVNDTSFKNDFGEDQTFINDRTESKEKCFSTRYNRDSKEIVSNEVDEKLLCIESHKNGIFYDEYVIGFSNNRQMKIKHSPEASTKAAHLKLEIVDCEEKYQESPPDKVVILLKNLWTSIKINRTGINCATQTVLTRKRDNYTQTSITEIRNFLRLNVGYTVGIRKRDNNFFIKSVSLFSRKASSIKQMLNSEKRAIERNLSSLEETVARLKSNTLHHARSMIGKNYKCLRNDEFFECIERLAGG</sequence>
<feature type="coiled-coil region" evidence="1">
    <location>
        <begin position="497"/>
        <end position="524"/>
    </location>
</feature>
<reference evidence="2" key="1">
    <citation type="journal article" date="2020" name="G3 (Bethesda)">
        <title>High-Quality Assemblies for Three Invasive Social Wasps from the &lt;i&gt;Vespula&lt;/i&gt; Genus.</title>
        <authorList>
            <person name="Harrop T.W.R."/>
            <person name="Guhlin J."/>
            <person name="McLaughlin G.M."/>
            <person name="Permina E."/>
            <person name="Stockwell P."/>
            <person name="Gilligan J."/>
            <person name="Le Lec M.F."/>
            <person name="Gruber M.A.M."/>
            <person name="Quinn O."/>
            <person name="Lovegrove M."/>
            <person name="Duncan E.J."/>
            <person name="Remnant E.J."/>
            <person name="Van Eeckhoven J."/>
            <person name="Graham B."/>
            <person name="Knapp R.A."/>
            <person name="Langford K.W."/>
            <person name="Kronenberg Z."/>
            <person name="Press M.O."/>
            <person name="Eacker S.M."/>
            <person name="Wilson-Rankin E.E."/>
            <person name="Purcell J."/>
            <person name="Lester P.J."/>
            <person name="Dearden P.K."/>
        </authorList>
    </citation>
    <scope>NUCLEOTIDE SEQUENCE</scope>
    <source>
        <strain evidence="2">Volc-1</strain>
    </source>
</reference>
<evidence type="ECO:0000313" key="3">
    <source>
        <dbReference type="Proteomes" id="UP000600918"/>
    </source>
</evidence>
<keyword evidence="3" id="KW-1185">Reference proteome</keyword>
<organism evidence="2 3">
    <name type="scientific">Vespula pensylvanica</name>
    <name type="common">Western yellow jacket</name>
    <name type="synonym">Wasp</name>
    <dbReference type="NCBI Taxonomy" id="30213"/>
    <lineage>
        <taxon>Eukaryota</taxon>
        <taxon>Metazoa</taxon>
        <taxon>Ecdysozoa</taxon>
        <taxon>Arthropoda</taxon>
        <taxon>Hexapoda</taxon>
        <taxon>Insecta</taxon>
        <taxon>Pterygota</taxon>
        <taxon>Neoptera</taxon>
        <taxon>Endopterygota</taxon>
        <taxon>Hymenoptera</taxon>
        <taxon>Apocrita</taxon>
        <taxon>Aculeata</taxon>
        <taxon>Vespoidea</taxon>
        <taxon>Vespidae</taxon>
        <taxon>Vespinae</taxon>
        <taxon>Vespula</taxon>
    </lineage>
</organism>
<protein>
    <submittedName>
        <fullName evidence="2">Uncharacterized protein</fullName>
    </submittedName>
</protein>
<evidence type="ECO:0000313" key="2">
    <source>
        <dbReference type="EMBL" id="KAF7426885.1"/>
    </source>
</evidence>